<dbReference type="Pfam" id="PF00116">
    <property type="entry name" value="COX2"/>
    <property type="match status" value="1"/>
</dbReference>
<dbReference type="Proteomes" id="UP000317369">
    <property type="component" value="Chromosome"/>
</dbReference>
<keyword evidence="23" id="KW-0560">Oxidoreductase</keyword>
<dbReference type="Pfam" id="PF02790">
    <property type="entry name" value="COX2_TM"/>
    <property type="match status" value="1"/>
</dbReference>
<keyword evidence="9 16" id="KW-0249">Electron transport</keyword>
<feature type="region of interest" description="Disordered" evidence="18">
    <location>
        <begin position="328"/>
        <end position="363"/>
    </location>
</feature>
<evidence type="ECO:0000256" key="14">
    <source>
        <dbReference type="ARBA" id="ARBA00024688"/>
    </source>
</evidence>
<dbReference type="KEGG" id="pcor:KS4_31250"/>
<gene>
    <name evidence="23" type="primary">ctaC</name>
    <name evidence="23" type="ORF">KS4_31250</name>
</gene>
<keyword evidence="4 15" id="KW-0349">Heme</keyword>
<dbReference type="Gene3D" id="1.10.287.90">
    <property type="match status" value="1"/>
</dbReference>
<dbReference type="EMBL" id="CP036425">
    <property type="protein sequence ID" value="QDU35048.1"/>
    <property type="molecule type" value="Genomic_DNA"/>
</dbReference>
<comment type="catalytic activity">
    <reaction evidence="17">
        <text>4 Fe(II)-[cytochrome c] + O2 + 8 H(+)(in) = 4 Fe(III)-[cytochrome c] + 2 H2O + 4 H(+)(out)</text>
        <dbReference type="Rhea" id="RHEA:11436"/>
        <dbReference type="Rhea" id="RHEA-COMP:10350"/>
        <dbReference type="Rhea" id="RHEA-COMP:14399"/>
        <dbReference type="ChEBI" id="CHEBI:15377"/>
        <dbReference type="ChEBI" id="CHEBI:15378"/>
        <dbReference type="ChEBI" id="CHEBI:15379"/>
        <dbReference type="ChEBI" id="CHEBI:29033"/>
        <dbReference type="ChEBI" id="CHEBI:29034"/>
        <dbReference type="EC" id="7.1.1.9"/>
    </reaction>
</comment>
<evidence type="ECO:0000256" key="3">
    <source>
        <dbReference type="ARBA" id="ARBA00022448"/>
    </source>
</evidence>
<dbReference type="GO" id="GO:0004129">
    <property type="term" value="F:cytochrome-c oxidase activity"/>
    <property type="evidence" value="ECO:0007669"/>
    <property type="project" value="UniProtKB-EC"/>
</dbReference>
<keyword evidence="8" id="KW-1278">Translocase</keyword>
<dbReference type="PRINTS" id="PR01166">
    <property type="entry name" value="CYCOXIDASEII"/>
</dbReference>
<keyword evidence="12 17" id="KW-0186">Copper</keyword>
<evidence type="ECO:0000256" key="6">
    <source>
        <dbReference type="ARBA" id="ARBA00022692"/>
    </source>
</evidence>
<keyword evidence="24" id="KW-1185">Reference proteome</keyword>
<protein>
    <recommendedName>
        <fullName evidence="17">Cytochrome c oxidase subunit 2</fullName>
        <ecNumber evidence="17">7.1.1.9</ecNumber>
    </recommendedName>
</protein>
<dbReference type="GO" id="GO:0016491">
    <property type="term" value="F:oxidoreductase activity"/>
    <property type="evidence" value="ECO:0007669"/>
    <property type="project" value="UniProtKB-KW"/>
</dbReference>
<evidence type="ECO:0000256" key="12">
    <source>
        <dbReference type="ARBA" id="ARBA00023008"/>
    </source>
</evidence>
<feature type="transmembrane region" description="Helical" evidence="19">
    <location>
        <begin position="32"/>
        <end position="53"/>
    </location>
</feature>
<keyword evidence="6 16" id="KW-0812">Transmembrane</keyword>
<evidence type="ECO:0000256" key="16">
    <source>
        <dbReference type="RuleBase" id="RU000456"/>
    </source>
</evidence>
<dbReference type="PANTHER" id="PTHR22888">
    <property type="entry name" value="CYTOCHROME C OXIDASE, SUBUNIT II"/>
    <property type="match status" value="1"/>
</dbReference>
<dbReference type="SUPFAM" id="SSF46626">
    <property type="entry name" value="Cytochrome c"/>
    <property type="match status" value="1"/>
</dbReference>
<keyword evidence="13 19" id="KW-0472">Membrane</keyword>
<dbReference type="InterPro" id="IPR011759">
    <property type="entry name" value="Cyt_c_oxidase_su2_TM_dom"/>
</dbReference>
<dbReference type="InterPro" id="IPR014222">
    <property type="entry name" value="Cyt_c_oxidase_su2"/>
</dbReference>
<feature type="domain" description="Cytochrome oxidase subunit II transmembrane region profile" evidence="21">
    <location>
        <begin position="7"/>
        <end position="103"/>
    </location>
</feature>
<evidence type="ECO:0000256" key="4">
    <source>
        <dbReference type="ARBA" id="ARBA00022617"/>
    </source>
</evidence>
<dbReference type="NCBIfam" id="TIGR02866">
    <property type="entry name" value="CoxB"/>
    <property type="match status" value="1"/>
</dbReference>
<keyword evidence="5 16" id="KW-0679">Respiratory chain</keyword>
<evidence type="ECO:0000313" key="24">
    <source>
        <dbReference type="Proteomes" id="UP000317369"/>
    </source>
</evidence>
<dbReference type="AlphaFoldDB" id="A0A517YXU5"/>
<evidence type="ECO:0000259" key="22">
    <source>
        <dbReference type="PROSITE" id="PS51007"/>
    </source>
</evidence>
<feature type="transmembrane region" description="Helical" evidence="19">
    <location>
        <begin position="74"/>
        <end position="93"/>
    </location>
</feature>
<evidence type="ECO:0000256" key="19">
    <source>
        <dbReference type="SAM" id="Phobius"/>
    </source>
</evidence>
<dbReference type="SUPFAM" id="SSF81464">
    <property type="entry name" value="Cytochrome c oxidase subunit II-like, transmembrane region"/>
    <property type="match status" value="1"/>
</dbReference>
<evidence type="ECO:0000256" key="7">
    <source>
        <dbReference type="ARBA" id="ARBA00022723"/>
    </source>
</evidence>
<evidence type="ECO:0000256" key="15">
    <source>
        <dbReference type="PROSITE-ProRule" id="PRU00433"/>
    </source>
</evidence>
<comment type="cofactor">
    <cofactor evidence="17">
        <name>Cu cation</name>
        <dbReference type="ChEBI" id="CHEBI:23378"/>
    </cofactor>
    <text evidence="17">Binds a copper A center.</text>
</comment>
<evidence type="ECO:0000256" key="9">
    <source>
        <dbReference type="ARBA" id="ARBA00022982"/>
    </source>
</evidence>
<feature type="domain" description="Cytochrome oxidase subunit II copper A binding" evidence="20">
    <location>
        <begin position="104"/>
        <end position="224"/>
    </location>
</feature>
<evidence type="ECO:0000313" key="23">
    <source>
        <dbReference type="EMBL" id="QDU35048.1"/>
    </source>
</evidence>
<evidence type="ECO:0000256" key="1">
    <source>
        <dbReference type="ARBA" id="ARBA00004141"/>
    </source>
</evidence>
<reference evidence="23 24" key="1">
    <citation type="submission" date="2019-02" db="EMBL/GenBank/DDBJ databases">
        <title>Deep-cultivation of Planctomycetes and their phenomic and genomic characterization uncovers novel biology.</title>
        <authorList>
            <person name="Wiegand S."/>
            <person name="Jogler M."/>
            <person name="Boedeker C."/>
            <person name="Pinto D."/>
            <person name="Vollmers J."/>
            <person name="Rivas-Marin E."/>
            <person name="Kohn T."/>
            <person name="Peeters S.H."/>
            <person name="Heuer A."/>
            <person name="Rast P."/>
            <person name="Oberbeckmann S."/>
            <person name="Bunk B."/>
            <person name="Jeske O."/>
            <person name="Meyerdierks A."/>
            <person name="Storesund J.E."/>
            <person name="Kallscheuer N."/>
            <person name="Luecker S."/>
            <person name="Lage O.M."/>
            <person name="Pohl T."/>
            <person name="Merkel B.J."/>
            <person name="Hornburger P."/>
            <person name="Mueller R.-W."/>
            <person name="Bruemmer F."/>
            <person name="Labrenz M."/>
            <person name="Spormann A.M."/>
            <person name="Op den Camp H."/>
            <person name="Overmann J."/>
            <person name="Amann R."/>
            <person name="Jetten M.S.M."/>
            <person name="Mascher T."/>
            <person name="Medema M.H."/>
            <person name="Devos D.P."/>
            <person name="Kaster A.-K."/>
            <person name="Ovreas L."/>
            <person name="Rohde M."/>
            <person name="Galperin M.Y."/>
            <person name="Jogler C."/>
        </authorList>
    </citation>
    <scope>NUCLEOTIDE SEQUENCE [LARGE SCALE GENOMIC DNA]</scope>
    <source>
        <strain evidence="23 24">KS4</strain>
    </source>
</reference>
<name>A0A517YXU5_9BACT</name>
<sequence length="363" mass="40434">MISILAQAQTKGISLPEGASTYSEQVDWLWNYLTYVSVFFTVVIAGLMVLFVLRFPRKHPDDQPHGHTHNTALEVTWTIIPLIIVMSIFLWGFRGFLDMATPPSNSYEVLVTGFKWGWNFTYPNGATADELHVPVDKPIKLILESKDVIHSFYVPAFRIKKDVVPGRYNQTWFEVDGKKNNITFENPTKEYDLFCAEYCGLNHSRMVSKVILHTPESFSSWLEKASDQGAGLTPVEYGAKLYKSKTCAQCHSLNGSKLIGPSFLNNYGYPVELKDGSAPIVDENFIRQAIVQPNSHGIKGYQPVMPAIPLSDQEVTALVTFIKAQSDKYQPEGGEATASEEGQAEPDTATTEPAATQNEATNQ</sequence>
<dbReference type="GO" id="GO:0005507">
    <property type="term" value="F:copper ion binding"/>
    <property type="evidence" value="ECO:0007669"/>
    <property type="project" value="InterPro"/>
</dbReference>
<evidence type="ECO:0000256" key="2">
    <source>
        <dbReference type="ARBA" id="ARBA00007866"/>
    </source>
</evidence>
<comment type="subcellular location">
    <subcellularLocation>
        <location evidence="16">Cell membrane</location>
        <topology evidence="16">Multi-pass membrane protein</topology>
    </subcellularLocation>
    <subcellularLocation>
        <location evidence="1">Membrane</location>
        <topology evidence="1">Multi-pass membrane protein</topology>
    </subcellularLocation>
</comment>
<dbReference type="Gene3D" id="2.60.40.420">
    <property type="entry name" value="Cupredoxins - blue copper proteins"/>
    <property type="match status" value="1"/>
</dbReference>
<keyword evidence="11 15" id="KW-0408">Iron</keyword>
<dbReference type="GO" id="GO:0020037">
    <property type="term" value="F:heme binding"/>
    <property type="evidence" value="ECO:0007669"/>
    <property type="project" value="InterPro"/>
</dbReference>
<accession>A0A517YXU5</accession>
<comment type="function">
    <text evidence="14 17">Subunits I and II form the functional core of the enzyme complex. Electrons originating in cytochrome c are transferred via heme a and Cu(A) to the binuclear center formed by heme a3 and Cu(B).</text>
</comment>
<feature type="compositionally biased region" description="Low complexity" evidence="18">
    <location>
        <begin position="345"/>
        <end position="356"/>
    </location>
</feature>
<keyword evidence="3 16" id="KW-0813">Transport</keyword>
<dbReference type="GO" id="GO:0005886">
    <property type="term" value="C:plasma membrane"/>
    <property type="evidence" value="ECO:0007669"/>
    <property type="project" value="UniProtKB-SubCell"/>
</dbReference>
<dbReference type="PROSITE" id="PS50857">
    <property type="entry name" value="COX2_CUA"/>
    <property type="match status" value="1"/>
</dbReference>
<dbReference type="SUPFAM" id="SSF49503">
    <property type="entry name" value="Cupredoxins"/>
    <property type="match status" value="1"/>
</dbReference>
<dbReference type="CDD" id="cd13915">
    <property type="entry name" value="CuRO_HCO_II_like_2"/>
    <property type="match status" value="1"/>
</dbReference>
<evidence type="ECO:0000259" key="21">
    <source>
        <dbReference type="PROSITE" id="PS50999"/>
    </source>
</evidence>
<evidence type="ECO:0000256" key="10">
    <source>
        <dbReference type="ARBA" id="ARBA00022989"/>
    </source>
</evidence>
<evidence type="ECO:0000256" key="18">
    <source>
        <dbReference type="SAM" id="MobiDB-lite"/>
    </source>
</evidence>
<dbReference type="PANTHER" id="PTHR22888:SF9">
    <property type="entry name" value="CYTOCHROME C OXIDASE SUBUNIT 2"/>
    <property type="match status" value="1"/>
</dbReference>
<dbReference type="InterPro" id="IPR036909">
    <property type="entry name" value="Cyt_c-like_dom_sf"/>
</dbReference>
<dbReference type="Pfam" id="PF00034">
    <property type="entry name" value="Cytochrom_C"/>
    <property type="match status" value="1"/>
</dbReference>
<evidence type="ECO:0000259" key="20">
    <source>
        <dbReference type="PROSITE" id="PS50857"/>
    </source>
</evidence>
<evidence type="ECO:0000256" key="17">
    <source>
        <dbReference type="RuleBase" id="RU004024"/>
    </source>
</evidence>
<dbReference type="GO" id="GO:0042773">
    <property type="term" value="P:ATP synthesis coupled electron transport"/>
    <property type="evidence" value="ECO:0007669"/>
    <property type="project" value="TreeGrafter"/>
</dbReference>
<comment type="similarity">
    <text evidence="2 16">Belongs to the cytochrome c oxidase subunit 2 family.</text>
</comment>
<dbReference type="PROSITE" id="PS51007">
    <property type="entry name" value="CYTC"/>
    <property type="match status" value="1"/>
</dbReference>
<proteinExistence type="inferred from homology"/>
<feature type="domain" description="Cytochrome c" evidence="22">
    <location>
        <begin position="233"/>
        <end position="326"/>
    </location>
</feature>
<dbReference type="EC" id="7.1.1.9" evidence="17"/>
<evidence type="ECO:0000256" key="5">
    <source>
        <dbReference type="ARBA" id="ARBA00022660"/>
    </source>
</evidence>
<keyword evidence="7 15" id="KW-0479">Metal-binding</keyword>
<organism evidence="23 24">
    <name type="scientific">Poriferisphaera corsica</name>
    <dbReference type="NCBI Taxonomy" id="2528020"/>
    <lineage>
        <taxon>Bacteria</taxon>
        <taxon>Pseudomonadati</taxon>
        <taxon>Planctomycetota</taxon>
        <taxon>Phycisphaerae</taxon>
        <taxon>Phycisphaerales</taxon>
        <taxon>Phycisphaeraceae</taxon>
        <taxon>Poriferisphaera</taxon>
    </lineage>
</organism>
<evidence type="ECO:0000256" key="11">
    <source>
        <dbReference type="ARBA" id="ARBA00023004"/>
    </source>
</evidence>
<dbReference type="InterPro" id="IPR045187">
    <property type="entry name" value="CcO_II"/>
</dbReference>
<dbReference type="InterPro" id="IPR009056">
    <property type="entry name" value="Cyt_c-like_dom"/>
</dbReference>
<keyword evidence="10 19" id="KW-1133">Transmembrane helix</keyword>
<evidence type="ECO:0000256" key="13">
    <source>
        <dbReference type="ARBA" id="ARBA00023136"/>
    </source>
</evidence>
<dbReference type="InterPro" id="IPR036257">
    <property type="entry name" value="Cyt_c_oxidase_su2_TM_sf"/>
</dbReference>
<dbReference type="InterPro" id="IPR002429">
    <property type="entry name" value="CcO_II-like_C"/>
</dbReference>
<dbReference type="InterPro" id="IPR008972">
    <property type="entry name" value="Cupredoxin"/>
</dbReference>
<evidence type="ECO:0000256" key="8">
    <source>
        <dbReference type="ARBA" id="ARBA00022967"/>
    </source>
</evidence>
<dbReference type="PROSITE" id="PS50999">
    <property type="entry name" value="COX2_TM"/>
    <property type="match status" value="1"/>
</dbReference>